<keyword evidence="2 3" id="KW-0694">RNA-binding</keyword>
<evidence type="ECO:0000313" key="6">
    <source>
        <dbReference type="EMBL" id="KAK8890197.1"/>
    </source>
</evidence>
<dbReference type="PANTHER" id="PTHR24012">
    <property type="entry name" value="RNA BINDING PROTEIN"/>
    <property type="match status" value="1"/>
</dbReference>
<dbReference type="InterPro" id="IPR035979">
    <property type="entry name" value="RBD_domain_sf"/>
</dbReference>
<dbReference type="Pfam" id="PF00076">
    <property type="entry name" value="RRM_1"/>
    <property type="match status" value="2"/>
</dbReference>
<name>A0ABR2KGF2_9EUKA</name>
<dbReference type="Proteomes" id="UP001470230">
    <property type="component" value="Unassembled WGS sequence"/>
</dbReference>
<dbReference type="PROSITE" id="PS50102">
    <property type="entry name" value="RRM"/>
    <property type="match status" value="2"/>
</dbReference>
<feature type="region of interest" description="Disordered" evidence="4">
    <location>
        <begin position="231"/>
        <end position="253"/>
    </location>
</feature>
<keyword evidence="7" id="KW-1185">Reference proteome</keyword>
<comment type="caution">
    <text evidence="6">The sequence shown here is derived from an EMBL/GenBank/DDBJ whole genome shotgun (WGS) entry which is preliminary data.</text>
</comment>
<dbReference type="SMART" id="SM00360">
    <property type="entry name" value="RRM"/>
    <property type="match status" value="2"/>
</dbReference>
<organism evidence="6 7">
    <name type="scientific">Tritrichomonas musculus</name>
    <dbReference type="NCBI Taxonomy" id="1915356"/>
    <lineage>
        <taxon>Eukaryota</taxon>
        <taxon>Metamonada</taxon>
        <taxon>Parabasalia</taxon>
        <taxon>Tritrichomonadida</taxon>
        <taxon>Tritrichomonadidae</taxon>
        <taxon>Tritrichomonas</taxon>
    </lineage>
</organism>
<proteinExistence type="predicted"/>
<evidence type="ECO:0000256" key="3">
    <source>
        <dbReference type="PROSITE-ProRule" id="PRU00176"/>
    </source>
</evidence>
<evidence type="ECO:0000256" key="1">
    <source>
        <dbReference type="ARBA" id="ARBA00022737"/>
    </source>
</evidence>
<evidence type="ECO:0000313" key="7">
    <source>
        <dbReference type="Proteomes" id="UP001470230"/>
    </source>
</evidence>
<dbReference type="CDD" id="cd00590">
    <property type="entry name" value="RRM_SF"/>
    <property type="match status" value="1"/>
</dbReference>
<gene>
    <name evidence="6" type="ORF">M9Y10_034967</name>
</gene>
<dbReference type="Gene3D" id="3.30.70.330">
    <property type="match status" value="2"/>
</dbReference>
<dbReference type="InterPro" id="IPR012677">
    <property type="entry name" value="Nucleotide-bd_a/b_plait_sf"/>
</dbReference>
<feature type="domain" description="RRM" evidence="5">
    <location>
        <begin position="6"/>
        <end position="84"/>
    </location>
</feature>
<dbReference type="EMBL" id="JAPFFF010000005">
    <property type="protein sequence ID" value="KAK8890197.1"/>
    <property type="molecule type" value="Genomic_DNA"/>
</dbReference>
<evidence type="ECO:0000256" key="4">
    <source>
        <dbReference type="SAM" id="MobiDB-lite"/>
    </source>
</evidence>
<evidence type="ECO:0000256" key="2">
    <source>
        <dbReference type="ARBA" id="ARBA00022884"/>
    </source>
</evidence>
<dbReference type="PRINTS" id="PR00961">
    <property type="entry name" value="HUDSXLRNA"/>
</dbReference>
<feature type="domain" description="RRM" evidence="5">
    <location>
        <begin position="93"/>
        <end position="173"/>
    </location>
</feature>
<dbReference type="InterPro" id="IPR000504">
    <property type="entry name" value="RRM_dom"/>
</dbReference>
<dbReference type="InterPro" id="IPR002343">
    <property type="entry name" value="Hud_Sxl_RNA"/>
</dbReference>
<reference evidence="6 7" key="1">
    <citation type="submission" date="2024-04" db="EMBL/GenBank/DDBJ databases">
        <title>Tritrichomonas musculus Genome.</title>
        <authorList>
            <person name="Alves-Ferreira E."/>
            <person name="Grigg M."/>
            <person name="Lorenzi H."/>
            <person name="Galac M."/>
        </authorList>
    </citation>
    <scope>NUCLEOTIDE SEQUENCE [LARGE SCALE GENOMIC DNA]</scope>
    <source>
        <strain evidence="6 7">EAF2021</strain>
    </source>
</reference>
<evidence type="ECO:0000259" key="5">
    <source>
        <dbReference type="PROSITE" id="PS50102"/>
    </source>
</evidence>
<dbReference type="SUPFAM" id="SSF54928">
    <property type="entry name" value="RNA-binding domain, RBD"/>
    <property type="match status" value="1"/>
</dbReference>
<protein>
    <recommendedName>
        <fullName evidence="5">RRM domain-containing protein</fullName>
    </recommendedName>
</protein>
<accession>A0ABR2KGF2</accession>
<keyword evidence="1" id="KW-0677">Repeat</keyword>
<sequence>MAGLVGNVFIHYLPSEFTKNDLEVLCSPYGKIKSAKVMINLTTGTSKGFGFVRFETFDSAQKCINAINGIVLGKKKLLARFANSMENVGSPTNSIYVKSLPLMYEKKDIWDIFQKFGKILGIEIVINEKNHLRKGSAYITYSTQEEAMKAVEKMNNVVLEADSWPLFIRYTEKQVIESEPTKYGIHIEKPKKMIENSSQIQNTKSTAAECFSNHQDSMQAMPPPFFSVNLKKRSKGFKGPKPSLAKKEESDLQEKNDLYLQLLEDLDKEEEDI</sequence>